<dbReference type="Proteomes" id="UP000176998">
    <property type="component" value="Unassembled WGS sequence"/>
</dbReference>
<reference evidence="8 9" key="1">
    <citation type="submission" date="2016-09" db="EMBL/GenBank/DDBJ databases">
        <authorList>
            <person name="Capua I."/>
            <person name="De Benedictis P."/>
            <person name="Joannis T."/>
            <person name="Lombin L.H."/>
            <person name="Cattoli G."/>
        </authorList>
    </citation>
    <scope>NUCLEOTIDE SEQUENCE [LARGE SCALE GENOMIC DNA]</scope>
    <source>
        <strain evidence="8 9">IMI 309357</strain>
    </source>
</reference>
<keyword evidence="3" id="KW-1133">Transmembrane helix</keyword>
<evidence type="ECO:0000256" key="1">
    <source>
        <dbReference type="ARBA" id="ARBA00004141"/>
    </source>
</evidence>
<dbReference type="InterPro" id="IPR049326">
    <property type="entry name" value="Rhodopsin_dom_fungi"/>
</dbReference>
<comment type="caution">
    <text evidence="8">The sequence shown here is derived from an EMBL/GenBank/DDBJ whole genome shotgun (WGS) entry which is preliminary data.</text>
</comment>
<dbReference type="PANTHER" id="PTHR33048:SF47">
    <property type="entry name" value="INTEGRAL MEMBRANE PROTEIN-RELATED"/>
    <property type="match status" value="1"/>
</dbReference>
<keyword evidence="9" id="KW-1185">Reference proteome</keyword>
<organism evidence="8 9">
    <name type="scientific">Colletotrichum orchidophilum</name>
    <dbReference type="NCBI Taxonomy" id="1209926"/>
    <lineage>
        <taxon>Eukaryota</taxon>
        <taxon>Fungi</taxon>
        <taxon>Dikarya</taxon>
        <taxon>Ascomycota</taxon>
        <taxon>Pezizomycotina</taxon>
        <taxon>Sordariomycetes</taxon>
        <taxon>Hypocreomycetidae</taxon>
        <taxon>Glomerellales</taxon>
        <taxon>Glomerellaceae</taxon>
        <taxon>Colletotrichum</taxon>
    </lineage>
</organism>
<feature type="region of interest" description="Disordered" evidence="6">
    <location>
        <begin position="152"/>
        <end position="179"/>
    </location>
</feature>
<gene>
    <name evidence="8" type="ORF">CORC01_06906</name>
</gene>
<evidence type="ECO:0000313" key="8">
    <source>
        <dbReference type="EMBL" id="OHE97701.1"/>
    </source>
</evidence>
<evidence type="ECO:0000256" key="6">
    <source>
        <dbReference type="SAM" id="MobiDB-lite"/>
    </source>
</evidence>
<evidence type="ECO:0000259" key="7">
    <source>
        <dbReference type="Pfam" id="PF20684"/>
    </source>
</evidence>
<dbReference type="OrthoDB" id="5283415at2759"/>
<evidence type="ECO:0000256" key="4">
    <source>
        <dbReference type="ARBA" id="ARBA00023136"/>
    </source>
</evidence>
<accession>A0A1G4B8D9</accession>
<evidence type="ECO:0000256" key="5">
    <source>
        <dbReference type="ARBA" id="ARBA00038359"/>
    </source>
</evidence>
<dbReference type="STRING" id="1209926.A0A1G4B8D9"/>
<protein>
    <submittedName>
        <fullName evidence="8">Integral membrane protein</fullName>
    </submittedName>
</protein>
<name>A0A1G4B8D9_9PEZI</name>
<dbReference type="InterPro" id="IPR052337">
    <property type="entry name" value="SAT4-like"/>
</dbReference>
<dbReference type="GeneID" id="34560054"/>
<evidence type="ECO:0000313" key="9">
    <source>
        <dbReference type="Proteomes" id="UP000176998"/>
    </source>
</evidence>
<comment type="subcellular location">
    <subcellularLocation>
        <location evidence="1">Membrane</location>
        <topology evidence="1">Multi-pass membrane protein</topology>
    </subcellularLocation>
</comment>
<dbReference type="Pfam" id="PF20684">
    <property type="entry name" value="Fung_rhodopsin"/>
    <property type="match status" value="1"/>
</dbReference>
<proteinExistence type="inferred from homology"/>
<keyword evidence="4" id="KW-0472">Membrane</keyword>
<dbReference type="GO" id="GO:0016020">
    <property type="term" value="C:membrane"/>
    <property type="evidence" value="ECO:0007669"/>
    <property type="project" value="UniProtKB-SubCell"/>
</dbReference>
<dbReference type="PANTHER" id="PTHR33048">
    <property type="entry name" value="PTH11-LIKE INTEGRAL MEMBRANE PROTEIN (AFU_ORTHOLOGUE AFUA_5G11245)"/>
    <property type="match status" value="1"/>
</dbReference>
<dbReference type="RefSeq" id="XP_022474854.1">
    <property type="nucleotide sequence ID" value="XM_022618544.1"/>
</dbReference>
<dbReference type="AlphaFoldDB" id="A0A1G4B8D9"/>
<feature type="domain" description="Rhodopsin" evidence="7">
    <location>
        <begin position="2"/>
        <end position="67"/>
    </location>
</feature>
<evidence type="ECO:0000256" key="3">
    <source>
        <dbReference type="ARBA" id="ARBA00022989"/>
    </source>
</evidence>
<keyword evidence="2" id="KW-0812">Transmembrane</keyword>
<dbReference type="EMBL" id="MJBS01000054">
    <property type="protein sequence ID" value="OHE97701.1"/>
    <property type="molecule type" value="Genomic_DNA"/>
</dbReference>
<evidence type="ECO:0000256" key="2">
    <source>
        <dbReference type="ARBA" id="ARBA00022692"/>
    </source>
</evidence>
<comment type="similarity">
    <text evidence="5">Belongs to the SAT4 family.</text>
</comment>
<sequence length="179" mass="19564">MAVIGVFLIGLLATVVSVIRVIQIHKLFFVTPSPETDHFHTIGPVTSSIEVNLAIFCACIPALRPLFCRWMPRLFGGTAKKTIEKGYSGKYATGSLRNPTGAQEGNDISIKEMPSRAHCTELRSVSPTSSEEEIMTYSGIVRTTSISVQYESNTSVNDVESRPSSEYKTSGWPEKGTAF</sequence>